<name>A0A7C6Z6X5_9FIRM</name>
<dbReference type="PRINTS" id="PR00598">
    <property type="entry name" value="HTHMARR"/>
</dbReference>
<dbReference type="AlphaFoldDB" id="A0A7C6Z6X5"/>
<dbReference type="InterPro" id="IPR023187">
    <property type="entry name" value="Tscrpt_reg_MarR-type_CS"/>
</dbReference>
<dbReference type="PANTHER" id="PTHR42756:SF1">
    <property type="entry name" value="TRANSCRIPTIONAL REPRESSOR OF EMRAB OPERON"/>
    <property type="match status" value="1"/>
</dbReference>
<gene>
    <name evidence="5" type="ORF">GX523_18575</name>
</gene>
<keyword evidence="3" id="KW-0804">Transcription</keyword>
<dbReference type="Pfam" id="PF12802">
    <property type="entry name" value="MarR_2"/>
    <property type="match status" value="1"/>
</dbReference>
<dbReference type="CDD" id="cd00090">
    <property type="entry name" value="HTH_ARSR"/>
    <property type="match status" value="1"/>
</dbReference>
<dbReference type="InterPro" id="IPR036390">
    <property type="entry name" value="WH_DNA-bd_sf"/>
</dbReference>
<dbReference type="EMBL" id="DUTF01000396">
    <property type="protein sequence ID" value="HHY28708.1"/>
    <property type="molecule type" value="Genomic_DNA"/>
</dbReference>
<evidence type="ECO:0000256" key="3">
    <source>
        <dbReference type="ARBA" id="ARBA00023163"/>
    </source>
</evidence>
<dbReference type="GO" id="GO:0003677">
    <property type="term" value="F:DNA binding"/>
    <property type="evidence" value="ECO:0007669"/>
    <property type="project" value="UniProtKB-KW"/>
</dbReference>
<organism evidence="5 6">
    <name type="scientific">Desulfitobacterium dehalogenans</name>
    <dbReference type="NCBI Taxonomy" id="36854"/>
    <lineage>
        <taxon>Bacteria</taxon>
        <taxon>Bacillati</taxon>
        <taxon>Bacillota</taxon>
        <taxon>Clostridia</taxon>
        <taxon>Eubacteriales</taxon>
        <taxon>Desulfitobacteriaceae</taxon>
        <taxon>Desulfitobacterium</taxon>
    </lineage>
</organism>
<evidence type="ECO:0000259" key="4">
    <source>
        <dbReference type="PROSITE" id="PS50995"/>
    </source>
</evidence>
<dbReference type="Gene3D" id="1.10.10.10">
    <property type="entry name" value="Winged helix-like DNA-binding domain superfamily/Winged helix DNA-binding domain"/>
    <property type="match status" value="1"/>
</dbReference>
<dbReference type="PROSITE" id="PS50995">
    <property type="entry name" value="HTH_MARR_2"/>
    <property type="match status" value="1"/>
</dbReference>
<dbReference type="InterPro" id="IPR036388">
    <property type="entry name" value="WH-like_DNA-bd_sf"/>
</dbReference>
<accession>A0A7C6Z6X5</accession>
<feature type="domain" description="HTH marR-type" evidence="4">
    <location>
        <begin position="1"/>
        <end position="138"/>
    </location>
</feature>
<evidence type="ECO:0000256" key="2">
    <source>
        <dbReference type="ARBA" id="ARBA00023125"/>
    </source>
</evidence>
<sequence>MHISNAEKINEIMEKFRRNMINKKKTGEIPRSELNLLKVIKMNSTEDQGATMSSLSDHLEISKSAVSQMVNHLEDEGYIERLFTKNDRRLVYVRLTDEGEQYMAQRYQKFLQSMTEIFNRMGEKDTEELLRLLEKLYDIVNAND</sequence>
<dbReference type="SMART" id="SM00347">
    <property type="entry name" value="HTH_MARR"/>
    <property type="match status" value="1"/>
</dbReference>
<comment type="caution">
    <text evidence="5">The sequence shown here is derived from an EMBL/GenBank/DDBJ whole genome shotgun (WGS) entry which is preliminary data.</text>
</comment>
<dbReference type="InterPro" id="IPR011991">
    <property type="entry name" value="ArsR-like_HTH"/>
</dbReference>
<dbReference type="SUPFAM" id="SSF46785">
    <property type="entry name" value="Winged helix' DNA-binding domain"/>
    <property type="match status" value="1"/>
</dbReference>
<keyword evidence="1" id="KW-0805">Transcription regulation</keyword>
<reference evidence="5 6" key="1">
    <citation type="journal article" date="2020" name="Biotechnol. Biofuels">
        <title>New insights from the biogas microbiome by comprehensive genome-resolved metagenomics of nearly 1600 species originating from multiple anaerobic digesters.</title>
        <authorList>
            <person name="Campanaro S."/>
            <person name="Treu L."/>
            <person name="Rodriguez-R L.M."/>
            <person name="Kovalovszki A."/>
            <person name="Ziels R.M."/>
            <person name="Maus I."/>
            <person name="Zhu X."/>
            <person name="Kougias P.G."/>
            <person name="Basile A."/>
            <person name="Luo G."/>
            <person name="Schluter A."/>
            <person name="Konstantinidis K.T."/>
            <person name="Angelidaki I."/>
        </authorList>
    </citation>
    <scope>NUCLEOTIDE SEQUENCE [LARGE SCALE GENOMIC DNA]</scope>
    <source>
        <strain evidence="5">AS05jafATM_4</strain>
    </source>
</reference>
<evidence type="ECO:0000256" key="1">
    <source>
        <dbReference type="ARBA" id="ARBA00023015"/>
    </source>
</evidence>
<keyword evidence="2" id="KW-0238">DNA-binding</keyword>
<protein>
    <submittedName>
        <fullName evidence="5">MarR family transcriptional regulator</fullName>
    </submittedName>
</protein>
<dbReference type="GO" id="GO:0003700">
    <property type="term" value="F:DNA-binding transcription factor activity"/>
    <property type="evidence" value="ECO:0007669"/>
    <property type="project" value="InterPro"/>
</dbReference>
<proteinExistence type="predicted"/>
<dbReference type="PANTHER" id="PTHR42756">
    <property type="entry name" value="TRANSCRIPTIONAL REGULATOR, MARR"/>
    <property type="match status" value="1"/>
</dbReference>
<dbReference type="InterPro" id="IPR000835">
    <property type="entry name" value="HTH_MarR-typ"/>
</dbReference>
<evidence type="ECO:0000313" key="5">
    <source>
        <dbReference type="EMBL" id="HHY28708.1"/>
    </source>
</evidence>
<dbReference type="Proteomes" id="UP000553059">
    <property type="component" value="Unassembled WGS sequence"/>
</dbReference>
<evidence type="ECO:0000313" key="6">
    <source>
        <dbReference type="Proteomes" id="UP000553059"/>
    </source>
</evidence>
<dbReference type="PROSITE" id="PS01117">
    <property type="entry name" value="HTH_MARR_1"/>
    <property type="match status" value="1"/>
</dbReference>